<evidence type="ECO:0000313" key="5">
    <source>
        <dbReference type="EMBL" id="SHK82302.1"/>
    </source>
</evidence>
<comment type="similarity">
    <text evidence="2">Belongs to the EspG family.</text>
</comment>
<name>A0A1M6VLC4_PSETH</name>
<dbReference type="InterPro" id="IPR025734">
    <property type="entry name" value="EspG"/>
</dbReference>
<sequence>MIDWSAARIVTTSEFEVCWELLGLDETPWQLDPPRTGLTDDERAAAVASALAELTARGLADGRRPGPALETHLRRLARPHRSADVRWVAGSVAAAVAAVRGEQATVAVRHDREIALLDVPAADVADVLVDLPRAAGPGPGRDVRLPAGVLDAARRAAEPSTHRFVEVLTAAGVSETRAALLWGMCRDVRLRGQFGATHGTGDGTRTRRAPYVVGFHATGRGWFRQVRRRDGGAAAVTVGPAGRADLRRAVAELLSPV</sequence>
<evidence type="ECO:0000313" key="6">
    <source>
        <dbReference type="Proteomes" id="UP000184363"/>
    </source>
</evidence>
<keyword evidence="4" id="KW-0143">Chaperone</keyword>
<keyword evidence="3" id="KW-0963">Cytoplasm</keyword>
<protein>
    <submittedName>
        <fullName evidence="5">EspG family protein</fullName>
    </submittedName>
</protein>
<evidence type="ECO:0000256" key="1">
    <source>
        <dbReference type="ARBA" id="ARBA00004496"/>
    </source>
</evidence>
<dbReference type="STRING" id="1848.SAMN05443637_112202"/>
<dbReference type="EMBL" id="FRAP01000012">
    <property type="protein sequence ID" value="SHK82302.1"/>
    <property type="molecule type" value="Genomic_DNA"/>
</dbReference>
<evidence type="ECO:0000256" key="2">
    <source>
        <dbReference type="ARBA" id="ARBA00006411"/>
    </source>
</evidence>
<dbReference type="AlphaFoldDB" id="A0A1M6VLC4"/>
<accession>A0A1M6VLC4</accession>
<reference evidence="5 6" key="1">
    <citation type="submission" date="2016-11" db="EMBL/GenBank/DDBJ databases">
        <authorList>
            <person name="Jaros S."/>
            <person name="Januszkiewicz K."/>
            <person name="Wedrychowicz H."/>
        </authorList>
    </citation>
    <scope>NUCLEOTIDE SEQUENCE [LARGE SCALE GENOMIC DNA]</scope>
    <source>
        <strain evidence="5 6">DSM 43832</strain>
    </source>
</reference>
<dbReference type="Pfam" id="PF14011">
    <property type="entry name" value="ESX-1_EspG"/>
    <property type="match status" value="1"/>
</dbReference>
<proteinExistence type="inferred from homology"/>
<dbReference type="OrthoDB" id="3679349at2"/>
<comment type="subcellular location">
    <subcellularLocation>
        <location evidence="1">Cytoplasm</location>
    </subcellularLocation>
</comment>
<dbReference type="Proteomes" id="UP000184363">
    <property type="component" value="Unassembled WGS sequence"/>
</dbReference>
<keyword evidence="6" id="KW-1185">Reference proteome</keyword>
<evidence type="ECO:0000256" key="4">
    <source>
        <dbReference type="ARBA" id="ARBA00023186"/>
    </source>
</evidence>
<evidence type="ECO:0000256" key="3">
    <source>
        <dbReference type="ARBA" id="ARBA00022490"/>
    </source>
</evidence>
<organism evidence="5 6">
    <name type="scientific">Pseudonocardia thermophila</name>
    <dbReference type="NCBI Taxonomy" id="1848"/>
    <lineage>
        <taxon>Bacteria</taxon>
        <taxon>Bacillati</taxon>
        <taxon>Actinomycetota</taxon>
        <taxon>Actinomycetes</taxon>
        <taxon>Pseudonocardiales</taxon>
        <taxon>Pseudonocardiaceae</taxon>
        <taxon>Pseudonocardia</taxon>
    </lineage>
</organism>
<gene>
    <name evidence="5" type="ORF">SAMN05443637_112202</name>
</gene>
<dbReference type="RefSeq" id="WP_073458065.1">
    <property type="nucleotide sequence ID" value="NZ_CALGVN010000067.1"/>
</dbReference>